<gene>
    <name evidence="1" type="ORF">F387_00190</name>
</gene>
<protein>
    <submittedName>
        <fullName evidence="1">Uncharacterized protein</fullName>
    </submittedName>
</protein>
<dbReference type="EMBL" id="AOBV01000002">
    <property type="protein sequence ID" value="ELV08798.1"/>
    <property type="molecule type" value="Genomic_DNA"/>
</dbReference>
<evidence type="ECO:0000313" key="1">
    <source>
        <dbReference type="EMBL" id="ELV08798.1"/>
    </source>
</evidence>
<proteinExistence type="predicted"/>
<name>L8XXM2_9GAMM</name>
<keyword evidence="2" id="KW-1185">Reference proteome</keyword>
<comment type="caution">
    <text evidence="1">The sequence shown here is derived from an EMBL/GenBank/DDBJ whole genome shotgun (WGS) entry which is preliminary data.</text>
</comment>
<evidence type="ECO:0000313" key="2">
    <source>
        <dbReference type="Proteomes" id="UP000011617"/>
    </source>
</evidence>
<dbReference type="HOGENOM" id="CLU_3413000_0_0_6"/>
<accession>L8XXM2</accession>
<dbReference type="AlphaFoldDB" id="L8XXM2"/>
<dbReference type="Proteomes" id="UP000011617">
    <property type="component" value="Unassembled WGS sequence"/>
</dbReference>
<sequence>MNVKAGQMVSFFDLFLYNFGQDLAAIDG</sequence>
<organism evidence="1 2">
    <name type="scientific">Wohlfahrtiimonas chitiniclastica SH04</name>
    <dbReference type="NCBI Taxonomy" id="1261130"/>
    <lineage>
        <taxon>Bacteria</taxon>
        <taxon>Pseudomonadati</taxon>
        <taxon>Pseudomonadota</taxon>
        <taxon>Gammaproteobacteria</taxon>
        <taxon>Cardiobacteriales</taxon>
        <taxon>Ignatzschineriaceae</taxon>
        <taxon>Wohlfahrtiimonas</taxon>
    </lineage>
</organism>
<reference evidence="1 2" key="1">
    <citation type="journal article" date="2013" name="Genome Announc.">
        <title>Complete Genome Sequence of Wohlfahrtiimonas chitiniclastica Strain SH04, Isolated from Chrysomya megacephala Collected from Pudong International Airport in China.</title>
        <authorList>
            <person name="Cao X.M."/>
            <person name="Chen T."/>
            <person name="Xu L.Z."/>
            <person name="Yao L.S."/>
            <person name="Qi J."/>
            <person name="Zhang X.L."/>
            <person name="Yan Q.L."/>
            <person name="Deng Y.H."/>
            <person name="Guo T.Y."/>
            <person name="Wang J."/>
            <person name="Hu K.X."/>
            <person name="Xu B.L."/>
        </authorList>
    </citation>
    <scope>NUCLEOTIDE SEQUENCE [LARGE SCALE GENOMIC DNA]</scope>
    <source>
        <strain evidence="1 2">SH04</strain>
    </source>
</reference>